<evidence type="ECO:0000313" key="2">
    <source>
        <dbReference type="EMBL" id="KAK6503479.1"/>
    </source>
</evidence>
<feature type="compositionally biased region" description="Polar residues" evidence="1">
    <location>
        <begin position="69"/>
        <end position="81"/>
    </location>
</feature>
<feature type="region of interest" description="Disordered" evidence="1">
    <location>
        <begin position="42"/>
        <end position="81"/>
    </location>
</feature>
<keyword evidence="3" id="KW-1185">Reference proteome</keyword>
<evidence type="ECO:0000256" key="1">
    <source>
        <dbReference type="SAM" id="MobiDB-lite"/>
    </source>
</evidence>
<organism evidence="2 3">
    <name type="scientific">Arthrobotrys musiformis</name>
    <dbReference type="NCBI Taxonomy" id="47236"/>
    <lineage>
        <taxon>Eukaryota</taxon>
        <taxon>Fungi</taxon>
        <taxon>Dikarya</taxon>
        <taxon>Ascomycota</taxon>
        <taxon>Pezizomycotina</taxon>
        <taxon>Orbiliomycetes</taxon>
        <taxon>Orbiliales</taxon>
        <taxon>Orbiliaceae</taxon>
        <taxon>Arthrobotrys</taxon>
    </lineage>
</organism>
<gene>
    <name evidence="2" type="ORF">TWF481_008496</name>
</gene>
<name>A0AAV9W7B6_9PEZI</name>
<evidence type="ECO:0008006" key="4">
    <source>
        <dbReference type="Google" id="ProtNLM"/>
    </source>
</evidence>
<dbReference type="AlphaFoldDB" id="A0AAV9W7B6"/>
<sequence>MKPQQHEEEDLLLDLYDYPGEGEEEQKQQQQQQEEEELLLLDFDEIVVQPGANNQPPEEPTPKPPIPSADTSKVGSSSTSIPVETDFATETSLTEPDFWDLHPHLKGLAEREDRYRTLNQKDVGGPGELTPKFVTDLIRYREGTICLHAGAFIKREENWLKCAKCKAQKPDLVFECKACNTLLCLRCKFEVQGRGAWRAGGYMRG</sequence>
<dbReference type="EMBL" id="JAVHJL010000005">
    <property type="protein sequence ID" value="KAK6503479.1"/>
    <property type="molecule type" value="Genomic_DNA"/>
</dbReference>
<reference evidence="2 3" key="1">
    <citation type="submission" date="2023-08" db="EMBL/GenBank/DDBJ databases">
        <authorList>
            <person name="Palmer J.M."/>
        </authorList>
    </citation>
    <scope>NUCLEOTIDE SEQUENCE [LARGE SCALE GENOMIC DNA]</scope>
    <source>
        <strain evidence="2 3">TWF481</strain>
    </source>
</reference>
<protein>
    <recommendedName>
        <fullName evidence="4">B box-type domain-containing protein</fullName>
    </recommendedName>
</protein>
<dbReference type="Proteomes" id="UP001370758">
    <property type="component" value="Unassembled WGS sequence"/>
</dbReference>
<accession>A0AAV9W7B6</accession>
<feature type="compositionally biased region" description="Pro residues" evidence="1">
    <location>
        <begin position="57"/>
        <end position="67"/>
    </location>
</feature>
<proteinExistence type="predicted"/>
<evidence type="ECO:0000313" key="3">
    <source>
        <dbReference type="Proteomes" id="UP001370758"/>
    </source>
</evidence>
<comment type="caution">
    <text evidence="2">The sequence shown here is derived from an EMBL/GenBank/DDBJ whole genome shotgun (WGS) entry which is preliminary data.</text>
</comment>